<evidence type="ECO:0000256" key="7">
    <source>
        <dbReference type="ARBA" id="ARBA00022989"/>
    </source>
</evidence>
<gene>
    <name evidence="13" type="ORF">M947_11285</name>
</gene>
<dbReference type="PANTHER" id="PTHR24221">
    <property type="entry name" value="ATP-BINDING CASSETTE SUB-FAMILY B"/>
    <property type="match status" value="1"/>
</dbReference>
<dbReference type="InterPro" id="IPR003439">
    <property type="entry name" value="ABC_transporter-like_ATP-bd"/>
</dbReference>
<dbReference type="GO" id="GO:0030256">
    <property type="term" value="C:type I protein secretion system complex"/>
    <property type="evidence" value="ECO:0007669"/>
    <property type="project" value="InterPro"/>
</dbReference>
<dbReference type="SUPFAM" id="SSF90123">
    <property type="entry name" value="ABC transporter transmembrane region"/>
    <property type="match status" value="1"/>
</dbReference>
<evidence type="ECO:0000256" key="2">
    <source>
        <dbReference type="ARBA" id="ARBA00022448"/>
    </source>
</evidence>
<evidence type="ECO:0000256" key="4">
    <source>
        <dbReference type="ARBA" id="ARBA00022692"/>
    </source>
</evidence>
<dbReference type="Proteomes" id="UP000015520">
    <property type="component" value="Unassembled WGS sequence"/>
</dbReference>
<name>T0IZW7_9BACT</name>
<comment type="subcellular location">
    <subcellularLocation>
        <location evidence="1">Cell membrane</location>
        <topology evidence="1">Multi-pass membrane protein</topology>
    </subcellularLocation>
</comment>
<evidence type="ECO:0000256" key="3">
    <source>
        <dbReference type="ARBA" id="ARBA00022475"/>
    </source>
</evidence>
<dbReference type="RefSeq" id="WP_021288490.1">
    <property type="nucleotide sequence ID" value="NZ_AUPZ01000021.1"/>
</dbReference>
<dbReference type="PROSITE" id="PS50929">
    <property type="entry name" value="ABC_TM1F"/>
    <property type="match status" value="1"/>
</dbReference>
<proteinExistence type="predicted"/>
<dbReference type="PATRIC" id="fig|1172190.3.peg.2176"/>
<keyword evidence="2" id="KW-0813">Transport</keyword>
<dbReference type="GO" id="GO:0005886">
    <property type="term" value="C:plasma membrane"/>
    <property type="evidence" value="ECO:0007669"/>
    <property type="project" value="UniProtKB-SubCell"/>
</dbReference>
<dbReference type="InterPro" id="IPR036640">
    <property type="entry name" value="ABC1_TM_sf"/>
</dbReference>
<comment type="caution">
    <text evidence="13">The sequence shown here is derived from an EMBL/GenBank/DDBJ whole genome shotgun (WGS) entry which is preliminary data.</text>
</comment>
<dbReference type="GO" id="GO:0005524">
    <property type="term" value="F:ATP binding"/>
    <property type="evidence" value="ECO:0007669"/>
    <property type="project" value="UniProtKB-KW"/>
</dbReference>
<dbReference type="Pfam" id="PF00005">
    <property type="entry name" value="ABC_tran"/>
    <property type="match status" value="1"/>
</dbReference>
<organism evidence="13 14">
    <name type="scientific">Sulfurimonas hongkongensis</name>
    <dbReference type="NCBI Taxonomy" id="1172190"/>
    <lineage>
        <taxon>Bacteria</taxon>
        <taxon>Pseudomonadati</taxon>
        <taxon>Campylobacterota</taxon>
        <taxon>Epsilonproteobacteria</taxon>
        <taxon>Campylobacterales</taxon>
        <taxon>Sulfurimonadaceae</taxon>
        <taxon>Sulfurimonas</taxon>
    </lineage>
</organism>
<dbReference type="PROSITE" id="PS00211">
    <property type="entry name" value="ABC_TRANSPORTER_1"/>
    <property type="match status" value="1"/>
</dbReference>
<reference evidence="13 14" key="1">
    <citation type="submission" date="2013-07" db="EMBL/GenBank/DDBJ databases">
        <title>Sulfurimonas hongkongensis AST-10 Genome Sequencing.</title>
        <authorList>
            <person name="Cai L."/>
            <person name="Zhang T."/>
        </authorList>
    </citation>
    <scope>NUCLEOTIDE SEQUENCE [LARGE SCALE GENOMIC DNA]</scope>
    <source>
        <strain evidence="13 14">AST-10</strain>
    </source>
</reference>
<evidence type="ECO:0000256" key="9">
    <source>
        <dbReference type="SAM" id="MobiDB-lite"/>
    </source>
</evidence>
<dbReference type="OrthoDB" id="9760168at2"/>
<sequence length="601" mass="65689">MANRPSRAKNKKVSELKEAILKSKKSFLMVGFFSLFINILMLVPPLYMLQLYDRVLASRSEDTLIMLTLIVVFLFLIMALLEIVRSRVLVKVGNKLDSQLSQRVFDSVFELAQKHPGKASSMPLSDLTQIRQFMTGNGLFAFFDAPWIVIYIAVLFIFHPIFGYFAIFAAIVLVALTIINEYSTKQKLGEANTLNRSSNAYVDANLRNAEIVHAMGMKDSIRKIWEKRYFGFLNAQNDASNSAGVFSNISKSLRMLFQSLILGIGAYLAIHMEVSPGMMIAGSIIMGRALAPLDLIIGSWKGFSSARASYEKLEGLLEEFPKDKEYMQLPAPKGEVLLESVVVVPPGAAQPSLRGISMLIQKGDIVGIIGPSAAGKSSLARVILGLWPLASGKARLDRADIYQWDKHDLGKFIGYLPQDIELFEGTISQNIARFGELDSQKIVDAAQRAGVHEMILRLPDGYDTKIGAGGATLSGGQRQRVGLARAIYNDPVLVVLDEPNSNLDDVGEAGLVNAINHLKQIGSTVVIITHRPSILQVTNKIAVIKQGSLELYGNTNEVLAQLAKNAQQAKAQNAPATQPKPQPSQGAPKISLSKPENGGKV</sequence>
<dbReference type="GO" id="GO:0140359">
    <property type="term" value="F:ABC-type transporter activity"/>
    <property type="evidence" value="ECO:0007669"/>
    <property type="project" value="InterPro"/>
</dbReference>
<dbReference type="InterPro" id="IPR039421">
    <property type="entry name" value="Type_1_exporter"/>
</dbReference>
<dbReference type="eggNOG" id="COG4618">
    <property type="taxonomic scope" value="Bacteria"/>
</dbReference>
<dbReference type="AlphaFoldDB" id="T0IZW7"/>
<dbReference type="NCBIfam" id="TIGR01842">
    <property type="entry name" value="type_I_sec_PrtD"/>
    <property type="match status" value="1"/>
</dbReference>
<accession>T0IZW7</accession>
<dbReference type="CDD" id="cd18586">
    <property type="entry name" value="ABC_6TM_PrtD_like"/>
    <property type="match status" value="1"/>
</dbReference>
<evidence type="ECO:0000256" key="6">
    <source>
        <dbReference type="ARBA" id="ARBA00022840"/>
    </source>
</evidence>
<dbReference type="GO" id="GO:0030253">
    <property type="term" value="P:protein secretion by the type I secretion system"/>
    <property type="evidence" value="ECO:0007669"/>
    <property type="project" value="InterPro"/>
</dbReference>
<dbReference type="InterPro" id="IPR011527">
    <property type="entry name" value="ABC1_TM_dom"/>
</dbReference>
<feature type="transmembrane region" description="Helical" evidence="10">
    <location>
        <begin position="64"/>
        <end position="84"/>
    </location>
</feature>
<evidence type="ECO:0000256" key="8">
    <source>
        <dbReference type="ARBA" id="ARBA00023136"/>
    </source>
</evidence>
<feature type="domain" description="ABC transmembrane type-1" evidence="12">
    <location>
        <begin position="28"/>
        <end position="305"/>
    </location>
</feature>
<keyword evidence="7 10" id="KW-1133">Transmembrane helix</keyword>
<dbReference type="FunFam" id="3.40.50.300:FF:001444">
    <property type="entry name" value="ABC transporter ATP-binding protein"/>
    <property type="match status" value="1"/>
</dbReference>
<dbReference type="Pfam" id="PF00664">
    <property type="entry name" value="ABC_membrane"/>
    <property type="match status" value="1"/>
</dbReference>
<feature type="transmembrane region" description="Helical" evidence="10">
    <location>
        <begin position="27"/>
        <end position="52"/>
    </location>
</feature>
<dbReference type="InterPro" id="IPR010128">
    <property type="entry name" value="ATPase_T1SS_PrtD-like"/>
</dbReference>
<keyword evidence="4 10" id="KW-0812">Transmembrane</keyword>
<feature type="transmembrane region" description="Helical" evidence="10">
    <location>
        <begin position="164"/>
        <end position="182"/>
    </location>
</feature>
<feature type="transmembrane region" description="Helical" evidence="10">
    <location>
        <begin position="255"/>
        <end position="272"/>
    </location>
</feature>
<evidence type="ECO:0000256" key="5">
    <source>
        <dbReference type="ARBA" id="ARBA00022741"/>
    </source>
</evidence>
<evidence type="ECO:0000256" key="1">
    <source>
        <dbReference type="ARBA" id="ARBA00004651"/>
    </source>
</evidence>
<dbReference type="SUPFAM" id="SSF52540">
    <property type="entry name" value="P-loop containing nucleoside triphosphate hydrolases"/>
    <property type="match status" value="1"/>
</dbReference>
<dbReference type="Gene3D" id="3.40.50.300">
    <property type="entry name" value="P-loop containing nucleotide triphosphate hydrolases"/>
    <property type="match status" value="1"/>
</dbReference>
<feature type="domain" description="ABC transporter" evidence="11">
    <location>
        <begin position="336"/>
        <end position="571"/>
    </location>
</feature>
<evidence type="ECO:0000259" key="12">
    <source>
        <dbReference type="PROSITE" id="PS50929"/>
    </source>
</evidence>
<protein>
    <submittedName>
        <fullName evidence="13">Peptidase</fullName>
    </submittedName>
</protein>
<dbReference type="InterPro" id="IPR047957">
    <property type="entry name" value="ABC_AprD-like_6TM"/>
</dbReference>
<feature type="transmembrane region" description="Helical" evidence="10">
    <location>
        <begin position="139"/>
        <end position="158"/>
    </location>
</feature>
<dbReference type="STRING" id="1172190.M947_11285"/>
<dbReference type="FunFam" id="1.20.1560.10:FF:000109">
    <property type="entry name" value="Alkaline protease secretion ATP-binding protein aprD"/>
    <property type="match status" value="1"/>
</dbReference>
<evidence type="ECO:0000259" key="11">
    <source>
        <dbReference type="PROSITE" id="PS50893"/>
    </source>
</evidence>
<keyword evidence="8 10" id="KW-0472">Membrane</keyword>
<feature type="compositionally biased region" description="Low complexity" evidence="9">
    <location>
        <begin position="567"/>
        <end position="579"/>
    </location>
</feature>
<evidence type="ECO:0000256" key="10">
    <source>
        <dbReference type="SAM" id="Phobius"/>
    </source>
</evidence>
<keyword evidence="3" id="KW-1003">Cell membrane</keyword>
<dbReference type="InterPro" id="IPR017871">
    <property type="entry name" value="ABC_transporter-like_CS"/>
</dbReference>
<feature type="region of interest" description="Disordered" evidence="9">
    <location>
        <begin position="567"/>
        <end position="601"/>
    </location>
</feature>
<dbReference type="GO" id="GO:0034040">
    <property type="term" value="F:ATPase-coupled lipid transmembrane transporter activity"/>
    <property type="evidence" value="ECO:0007669"/>
    <property type="project" value="TreeGrafter"/>
</dbReference>
<dbReference type="Gene3D" id="1.20.1560.10">
    <property type="entry name" value="ABC transporter type 1, transmembrane domain"/>
    <property type="match status" value="1"/>
</dbReference>
<dbReference type="GO" id="GO:0016887">
    <property type="term" value="F:ATP hydrolysis activity"/>
    <property type="evidence" value="ECO:0007669"/>
    <property type="project" value="InterPro"/>
</dbReference>
<keyword evidence="14" id="KW-1185">Reference proteome</keyword>
<dbReference type="InterPro" id="IPR027417">
    <property type="entry name" value="P-loop_NTPase"/>
</dbReference>
<keyword evidence="6" id="KW-0067">ATP-binding</keyword>
<dbReference type="SMART" id="SM00382">
    <property type="entry name" value="AAA"/>
    <property type="match status" value="1"/>
</dbReference>
<evidence type="ECO:0000313" key="14">
    <source>
        <dbReference type="Proteomes" id="UP000015520"/>
    </source>
</evidence>
<dbReference type="PANTHER" id="PTHR24221:SF248">
    <property type="entry name" value="ABC TRANSPORTER TRANSMEMBRANE REGION"/>
    <property type="match status" value="1"/>
</dbReference>
<dbReference type="PROSITE" id="PS50893">
    <property type="entry name" value="ABC_TRANSPORTER_2"/>
    <property type="match status" value="1"/>
</dbReference>
<evidence type="ECO:0000313" key="13">
    <source>
        <dbReference type="EMBL" id="EQB34345.1"/>
    </source>
</evidence>
<keyword evidence="5" id="KW-0547">Nucleotide-binding</keyword>
<dbReference type="EMBL" id="AUPZ01000021">
    <property type="protein sequence ID" value="EQB34345.1"/>
    <property type="molecule type" value="Genomic_DNA"/>
</dbReference>
<dbReference type="InterPro" id="IPR003593">
    <property type="entry name" value="AAA+_ATPase"/>
</dbReference>